<dbReference type="AlphaFoldDB" id="A0A8S9G4Y6"/>
<gene>
    <name evidence="2" type="ORF">F2Q68_00033123</name>
</gene>
<sequence length="200" mass="22242">MHAVTVAEETIAGDGSLSTVEREFAESLRKELISGHACLICEAQSRPTTGLNGHVPRSKPSVDISILEQHSRTFNVDLCGPRVVFCADESINLMLKSGSNSYVEFKSVDASFFGDSSRELRNVPDSRGAIFKDKGLTRLEKKQLMKFFKLVQTHLASSSTEHDETAVKVMSEEDMESPFVEFLSKIRLPQKIKSYSLLLL</sequence>
<evidence type="ECO:0000256" key="1">
    <source>
        <dbReference type="ARBA" id="ARBA00005593"/>
    </source>
</evidence>
<dbReference type="InterPro" id="IPR018203">
    <property type="entry name" value="GDP_dissociation_inhibitor"/>
</dbReference>
<dbReference type="SUPFAM" id="SSF51905">
    <property type="entry name" value="FAD/NAD(P)-binding domain"/>
    <property type="match status" value="1"/>
</dbReference>
<dbReference type="Gene3D" id="1.10.405.10">
    <property type="entry name" value="Guanine Nucleotide Dissociation Inhibitor, domain 1"/>
    <property type="match status" value="1"/>
</dbReference>
<dbReference type="Proteomes" id="UP000712281">
    <property type="component" value="Unassembled WGS sequence"/>
</dbReference>
<dbReference type="GO" id="GO:0005634">
    <property type="term" value="C:nucleus"/>
    <property type="evidence" value="ECO:0007669"/>
    <property type="project" value="TreeGrafter"/>
</dbReference>
<protein>
    <submittedName>
        <fullName evidence="2">Uncharacterized protein</fullName>
    </submittedName>
</protein>
<dbReference type="PANTHER" id="PTHR11787:SF4">
    <property type="entry name" value="CHM, RAB ESCORT PROTEIN 1"/>
    <property type="match status" value="1"/>
</dbReference>
<evidence type="ECO:0000313" key="3">
    <source>
        <dbReference type="Proteomes" id="UP000712281"/>
    </source>
</evidence>
<comment type="caution">
    <text evidence="2">The sequence shown here is derived from an EMBL/GenBank/DDBJ whole genome shotgun (WGS) entry which is preliminary data.</text>
</comment>
<dbReference type="GO" id="GO:0005968">
    <property type="term" value="C:Rab-protein geranylgeranyltransferase complex"/>
    <property type="evidence" value="ECO:0007669"/>
    <property type="project" value="TreeGrafter"/>
</dbReference>
<comment type="similarity">
    <text evidence="1">Belongs to the Rab GDI family.</text>
</comment>
<dbReference type="GO" id="GO:0005092">
    <property type="term" value="F:GDP-dissociation inhibitor activity"/>
    <property type="evidence" value="ECO:0007669"/>
    <property type="project" value="InterPro"/>
</dbReference>
<dbReference type="Pfam" id="PF00996">
    <property type="entry name" value="GDI"/>
    <property type="match status" value="1"/>
</dbReference>
<evidence type="ECO:0000313" key="2">
    <source>
        <dbReference type="EMBL" id="KAF2540319.1"/>
    </source>
</evidence>
<proteinExistence type="inferred from homology"/>
<dbReference type="GO" id="GO:0007264">
    <property type="term" value="P:small GTPase-mediated signal transduction"/>
    <property type="evidence" value="ECO:0007669"/>
    <property type="project" value="InterPro"/>
</dbReference>
<dbReference type="GO" id="GO:0005829">
    <property type="term" value="C:cytosol"/>
    <property type="evidence" value="ECO:0007669"/>
    <property type="project" value="TreeGrafter"/>
</dbReference>
<dbReference type="Gene3D" id="3.30.519.10">
    <property type="entry name" value="Guanine Nucleotide Dissociation Inhibitor, domain 2"/>
    <property type="match status" value="1"/>
</dbReference>
<dbReference type="InterPro" id="IPR036188">
    <property type="entry name" value="FAD/NAD-bd_sf"/>
</dbReference>
<dbReference type="PANTHER" id="PTHR11787">
    <property type="entry name" value="RAB GDP-DISSOCIATION INHIBITOR"/>
    <property type="match status" value="1"/>
</dbReference>
<dbReference type="GO" id="GO:0016192">
    <property type="term" value="P:vesicle-mediated transport"/>
    <property type="evidence" value="ECO:0007669"/>
    <property type="project" value="TreeGrafter"/>
</dbReference>
<dbReference type="EMBL" id="QGKW02002005">
    <property type="protein sequence ID" value="KAF2540319.1"/>
    <property type="molecule type" value="Genomic_DNA"/>
</dbReference>
<name>A0A8S9G4Y6_BRACR</name>
<accession>A0A8S9G4Y6</accession>
<reference evidence="2" key="1">
    <citation type="submission" date="2019-12" db="EMBL/GenBank/DDBJ databases">
        <title>Genome sequencing and annotation of Brassica cretica.</title>
        <authorList>
            <person name="Studholme D.J."/>
            <person name="Sarris P.F."/>
        </authorList>
    </citation>
    <scope>NUCLEOTIDE SEQUENCE</scope>
    <source>
        <strain evidence="2">PFS-001/15</strain>
        <tissue evidence="2">Leaf</tissue>
    </source>
</reference>
<organism evidence="2 3">
    <name type="scientific">Brassica cretica</name>
    <name type="common">Mustard</name>
    <dbReference type="NCBI Taxonomy" id="69181"/>
    <lineage>
        <taxon>Eukaryota</taxon>
        <taxon>Viridiplantae</taxon>
        <taxon>Streptophyta</taxon>
        <taxon>Embryophyta</taxon>
        <taxon>Tracheophyta</taxon>
        <taxon>Spermatophyta</taxon>
        <taxon>Magnoliopsida</taxon>
        <taxon>eudicotyledons</taxon>
        <taxon>Gunneridae</taxon>
        <taxon>Pentapetalae</taxon>
        <taxon>rosids</taxon>
        <taxon>malvids</taxon>
        <taxon>Brassicales</taxon>
        <taxon>Brassicaceae</taxon>
        <taxon>Brassiceae</taxon>
        <taxon>Brassica</taxon>
    </lineage>
</organism>